<protein>
    <submittedName>
        <fullName evidence="1">Uncharacterized protein</fullName>
    </submittedName>
</protein>
<dbReference type="Proteomes" id="UP000516412">
    <property type="component" value="Chromosome"/>
</dbReference>
<gene>
    <name evidence="1" type="ORF">H7A79_2657</name>
</gene>
<sequence>MMKHERTQAYKLIDSIFGLKGFEVPELKQRIRASIVAGNIEPQQVYRELLQYAGKNQTLDGFGESRSWL</sequence>
<proteinExistence type="predicted"/>
<accession>A0A7H1ME69</accession>
<evidence type="ECO:0000313" key="2">
    <source>
        <dbReference type="Proteomes" id="UP000516412"/>
    </source>
</evidence>
<evidence type="ECO:0000313" key="1">
    <source>
        <dbReference type="EMBL" id="QNT59934.1"/>
    </source>
</evidence>
<reference evidence="1" key="1">
    <citation type="submission" date="2024-06" db="EMBL/GenBank/DDBJ databases">
        <title>Complete Genome Sequence of mouse commensal type strain Neisseria musculi.</title>
        <authorList>
            <person name="Thapa E."/>
            <person name="Aluvathingal J."/>
            <person name="Nadendla S."/>
            <person name="Mehta A."/>
            <person name="Tettelin H."/>
            <person name="Weyand N.J."/>
        </authorList>
    </citation>
    <scope>NUCLEOTIDE SEQUENCE</scope>
    <source>
        <strain evidence="1">NW831</strain>
    </source>
</reference>
<organism evidence="1 2">
    <name type="scientific">Neisseria musculi</name>
    <dbReference type="NCBI Taxonomy" id="1815583"/>
    <lineage>
        <taxon>Bacteria</taxon>
        <taxon>Pseudomonadati</taxon>
        <taxon>Pseudomonadota</taxon>
        <taxon>Betaproteobacteria</taxon>
        <taxon>Neisseriales</taxon>
        <taxon>Neisseriaceae</taxon>
        <taxon>Neisseria</taxon>
    </lineage>
</organism>
<keyword evidence="2" id="KW-1185">Reference proteome</keyword>
<dbReference type="RefSeq" id="WP_135037300.1">
    <property type="nucleotide sequence ID" value="NZ_CP060414.2"/>
</dbReference>
<name>A0A7H1ME69_9NEIS</name>
<dbReference type="EMBL" id="CP060414">
    <property type="protein sequence ID" value="QNT59934.1"/>
    <property type="molecule type" value="Genomic_DNA"/>
</dbReference>
<dbReference type="KEGG" id="nmus:H7A79_2657"/>
<dbReference type="AlphaFoldDB" id="A0A7H1ME69"/>